<organism evidence="1 2">
    <name type="scientific">Meloidogyne enterolobii</name>
    <name type="common">Root-knot nematode worm</name>
    <name type="synonym">Meloidogyne mayaguensis</name>
    <dbReference type="NCBI Taxonomy" id="390850"/>
    <lineage>
        <taxon>Eukaryota</taxon>
        <taxon>Metazoa</taxon>
        <taxon>Ecdysozoa</taxon>
        <taxon>Nematoda</taxon>
        <taxon>Chromadorea</taxon>
        <taxon>Rhabditida</taxon>
        <taxon>Tylenchina</taxon>
        <taxon>Tylenchomorpha</taxon>
        <taxon>Tylenchoidea</taxon>
        <taxon>Meloidogynidae</taxon>
        <taxon>Meloidogyninae</taxon>
        <taxon>Meloidogyne</taxon>
    </lineage>
</organism>
<evidence type="ECO:0000313" key="2">
    <source>
        <dbReference type="Proteomes" id="UP001497535"/>
    </source>
</evidence>
<protein>
    <submittedName>
        <fullName evidence="1">Uncharacterized protein</fullName>
    </submittedName>
</protein>
<accession>A0ACB0Z7Q8</accession>
<dbReference type="EMBL" id="CAVMJV010000027">
    <property type="protein sequence ID" value="CAK5074928.1"/>
    <property type="molecule type" value="Genomic_DNA"/>
</dbReference>
<keyword evidence="2" id="KW-1185">Reference proteome</keyword>
<comment type="caution">
    <text evidence="1">The sequence shown here is derived from an EMBL/GenBank/DDBJ whole genome shotgun (WGS) entry which is preliminary data.</text>
</comment>
<proteinExistence type="predicted"/>
<sequence length="66" mass="7320">MTERTSREQSITIQVMRLAKPIPSQPISAFCGPSDVDFLNSGNQLIDLPSGQYPIVPHVTSYLNLF</sequence>
<dbReference type="Proteomes" id="UP001497535">
    <property type="component" value="Unassembled WGS sequence"/>
</dbReference>
<reference evidence="1" key="1">
    <citation type="submission" date="2023-11" db="EMBL/GenBank/DDBJ databases">
        <authorList>
            <person name="Poullet M."/>
        </authorList>
    </citation>
    <scope>NUCLEOTIDE SEQUENCE</scope>
    <source>
        <strain evidence="1">E1834</strain>
    </source>
</reference>
<name>A0ACB0Z7Q8_MELEN</name>
<gene>
    <name evidence="1" type="ORF">MENTE1834_LOCUS21702</name>
</gene>
<evidence type="ECO:0000313" key="1">
    <source>
        <dbReference type="EMBL" id="CAK5074928.1"/>
    </source>
</evidence>